<dbReference type="InterPro" id="IPR036188">
    <property type="entry name" value="FAD/NAD-bd_sf"/>
</dbReference>
<dbReference type="PANTHER" id="PTHR38663:SF1">
    <property type="entry name" value="L-ORNITHINE N(5)-MONOOXYGENASE"/>
    <property type="match status" value="1"/>
</dbReference>
<dbReference type="RefSeq" id="WP_107585476.1">
    <property type="nucleotide sequence ID" value="NZ_PZJJ01000021.1"/>
</dbReference>
<dbReference type="Pfam" id="PF07992">
    <property type="entry name" value="Pyr_redox_2"/>
    <property type="match status" value="1"/>
</dbReference>
<keyword evidence="3" id="KW-1185">Reference proteome</keyword>
<organism evidence="2 3">
    <name type="scientific">Alkalicoccus saliphilus</name>
    <dbReference type="NCBI Taxonomy" id="200989"/>
    <lineage>
        <taxon>Bacteria</taxon>
        <taxon>Bacillati</taxon>
        <taxon>Bacillota</taxon>
        <taxon>Bacilli</taxon>
        <taxon>Bacillales</taxon>
        <taxon>Bacillaceae</taxon>
        <taxon>Alkalicoccus</taxon>
    </lineage>
</organism>
<protein>
    <recommendedName>
        <fullName evidence="1">FAD/NAD(P)-binding domain-containing protein</fullName>
    </recommendedName>
</protein>
<sequence>MNKWIIIGGGIHGCTAANFLSENVSPAEMKIIDPHIGPMALWKKRTEYIGMEFLRSPSVHHTDKDAFSLQKFAGVRADPKNFYGKYKRPNLQVFNEHALKTFYSNGLDRSWEQGTVHKVYKESDVWTVETAEGKSFQSENVVIAVRPNSKVNIPEWAAGLKESGGNVYHIFEESPPDLNKVSLPLTVVGGGISAAHTAVKLAERYPGKVTLLKRHPFRIHKFDSDPGWLGPKFLSSFQCLNNYEERRRAVNEARYKGSLPKDIYYRLLRLQKQGKLVITDGEINKSTKSSDGKIILHLNDSERIHTKTVLLATGFVSSLEEVNWLQKLIQNEQLQCAKCGYPIVSSSLEWCSHLYVAGPLSELEVGPTAGNISGAQKAAERISAQTN</sequence>
<dbReference type="SUPFAM" id="SSF51905">
    <property type="entry name" value="FAD/NAD(P)-binding domain"/>
    <property type="match status" value="2"/>
</dbReference>
<dbReference type="AlphaFoldDB" id="A0A2T4U4B8"/>
<dbReference type="OrthoDB" id="370110at2"/>
<dbReference type="Proteomes" id="UP000240509">
    <property type="component" value="Unassembled WGS sequence"/>
</dbReference>
<evidence type="ECO:0000259" key="1">
    <source>
        <dbReference type="Pfam" id="PF07992"/>
    </source>
</evidence>
<evidence type="ECO:0000313" key="2">
    <source>
        <dbReference type="EMBL" id="PTL38247.1"/>
    </source>
</evidence>
<name>A0A2T4U4B8_9BACI</name>
<dbReference type="InterPro" id="IPR023753">
    <property type="entry name" value="FAD/NAD-binding_dom"/>
</dbReference>
<gene>
    <name evidence="2" type="ORF">C6Y45_12025</name>
</gene>
<comment type="caution">
    <text evidence="2">The sequence shown here is derived from an EMBL/GenBank/DDBJ whole genome shotgun (WGS) entry which is preliminary data.</text>
</comment>
<feature type="domain" description="FAD/NAD(P)-binding" evidence="1">
    <location>
        <begin position="4"/>
        <end position="218"/>
    </location>
</feature>
<dbReference type="EMBL" id="PZJJ01000021">
    <property type="protein sequence ID" value="PTL38247.1"/>
    <property type="molecule type" value="Genomic_DNA"/>
</dbReference>
<dbReference type="Gene3D" id="3.50.50.60">
    <property type="entry name" value="FAD/NAD(P)-binding domain"/>
    <property type="match status" value="1"/>
</dbReference>
<dbReference type="GO" id="GO:0016491">
    <property type="term" value="F:oxidoreductase activity"/>
    <property type="evidence" value="ECO:0007669"/>
    <property type="project" value="InterPro"/>
</dbReference>
<reference evidence="2 3" key="1">
    <citation type="submission" date="2018-03" db="EMBL/GenBank/DDBJ databases">
        <title>Alkalicoccus saliphilus sp. nov., isolated from a mineral pool.</title>
        <authorList>
            <person name="Zhao B."/>
        </authorList>
    </citation>
    <scope>NUCLEOTIDE SEQUENCE [LARGE SCALE GENOMIC DNA]</scope>
    <source>
        <strain evidence="2 3">6AG</strain>
    </source>
</reference>
<evidence type="ECO:0000313" key="3">
    <source>
        <dbReference type="Proteomes" id="UP000240509"/>
    </source>
</evidence>
<dbReference type="PANTHER" id="PTHR38663">
    <property type="match status" value="1"/>
</dbReference>
<accession>A0A2T4U4B8</accession>
<proteinExistence type="predicted"/>